<name>A0ACC0X9Z1_9ROSI</name>
<protein>
    <submittedName>
        <fullName evidence="1">Uncharacterized protein</fullName>
    </submittedName>
</protein>
<comment type="caution">
    <text evidence="1">The sequence shown here is derived from an EMBL/GenBank/DDBJ whole genome shotgun (WGS) entry which is preliminary data.</text>
</comment>
<sequence>MSGTIDKVKETLHMGGQKKEGEQKGVYHGEAHKVEQHHGVCKPEHGEHKVGVVQKIKDRVQGQGDQHGHGVEQHRGENRPEYGEHKEGMVEQIKDKVHGQGDQHGHGVEKK</sequence>
<gene>
    <name evidence="1" type="ORF">Pint_20037</name>
</gene>
<dbReference type="Proteomes" id="UP001163603">
    <property type="component" value="Chromosome 13"/>
</dbReference>
<proteinExistence type="predicted"/>
<reference evidence="2" key="1">
    <citation type="journal article" date="2023" name="G3 (Bethesda)">
        <title>Genome assembly and association tests identify interacting loci associated with vigor, precocity, and sex in interspecific pistachio rootstocks.</title>
        <authorList>
            <person name="Palmer W."/>
            <person name="Jacygrad E."/>
            <person name="Sagayaradj S."/>
            <person name="Cavanaugh K."/>
            <person name="Han R."/>
            <person name="Bertier L."/>
            <person name="Beede B."/>
            <person name="Kafkas S."/>
            <person name="Golino D."/>
            <person name="Preece J."/>
            <person name="Michelmore R."/>
        </authorList>
    </citation>
    <scope>NUCLEOTIDE SEQUENCE [LARGE SCALE GENOMIC DNA]</scope>
</reference>
<organism evidence="1 2">
    <name type="scientific">Pistacia integerrima</name>
    <dbReference type="NCBI Taxonomy" id="434235"/>
    <lineage>
        <taxon>Eukaryota</taxon>
        <taxon>Viridiplantae</taxon>
        <taxon>Streptophyta</taxon>
        <taxon>Embryophyta</taxon>
        <taxon>Tracheophyta</taxon>
        <taxon>Spermatophyta</taxon>
        <taxon>Magnoliopsida</taxon>
        <taxon>eudicotyledons</taxon>
        <taxon>Gunneridae</taxon>
        <taxon>Pentapetalae</taxon>
        <taxon>rosids</taxon>
        <taxon>malvids</taxon>
        <taxon>Sapindales</taxon>
        <taxon>Anacardiaceae</taxon>
        <taxon>Pistacia</taxon>
    </lineage>
</organism>
<dbReference type="EMBL" id="CM047748">
    <property type="protein sequence ID" value="KAJ0013436.1"/>
    <property type="molecule type" value="Genomic_DNA"/>
</dbReference>
<keyword evidence="2" id="KW-1185">Reference proteome</keyword>
<evidence type="ECO:0000313" key="2">
    <source>
        <dbReference type="Proteomes" id="UP001163603"/>
    </source>
</evidence>
<evidence type="ECO:0000313" key="1">
    <source>
        <dbReference type="EMBL" id="KAJ0013436.1"/>
    </source>
</evidence>
<accession>A0ACC0X9Z1</accession>